<feature type="compositionally biased region" description="Basic and acidic residues" evidence="1">
    <location>
        <begin position="278"/>
        <end position="287"/>
    </location>
</feature>
<evidence type="ECO:0000313" key="3">
    <source>
        <dbReference type="EMBL" id="KDQ65109.1"/>
    </source>
</evidence>
<keyword evidence="2" id="KW-0472">Membrane</keyword>
<protein>
    <submittedName>
        <fullName evidence="3">Uncharacterized protein</fullName>
    </submittedName>
</protein>
<dbReference type="HOGENOM" id="CLU_909314_0_0_1"/>
<proteinExistence type="predicted"/>
<dbReference type="Proteomes" id="UP000027265">
    <property type="component" value="Unassembled WGS sequence"/>
</dbReference>
<feature type="compositionally biased region" description="Low complexity" evidence="1">
    <location>
        <begin position="70"/>
        <end position="85"/>
    </location>
</feature>
<keyword evidence="4" id="KW-1185">Reference proteome</keyword>
<evidence type="ECO:0000256" key="2">
    <source>
        <dbReference type="SAM" id="Phobius"/>
    </source>
</evidence>
<name>A0A067QDT6_9AGAM</name>
<dbReference type="AlphaFoldDB" id="A0A067QDT6"/>
<reference evidence="4" key="1">
    <citation type="journal article" date="2014" name="Proc. Natl. Acad. Sci. U.S.A.">
        <title>Extensive sampling of basidiomycete genomes demonstrates inadequacy of the white-rot/brown-rot paradigm for wood decay fungi.</title>
        <authorList>
            <person name="Riley R."/>
            <person name="Salamov A.A."/>
            <person name="Brown D.W."/>
            <person name="Nagy L.G."/>
            <person name="Floudas D."/>
            <person name="Held B.W."/>
            <person name="Levasseur A."/>
            <person name="Lombard V."/>
            <person name="Morin E."/>
            <person name="Otillar R."/>
            <person name="Lindquist E.A."/>
            <person name="Sun H."/>
            <person name="LaButti K.M."/>
            <person name="Schmutz J."/>
            <person name="Jabbour D."/>
            <person name="Luo H."/>
            <person name="Baker S.E."/>
            <person name="Pisabarro A.G."/>
            <person name="Walton J.D."/>
            <person name="Blanchette R.A."/>
            <person name="Henrissat B."/>
            <person name="Martin F."/>
            <person name="Cullen D."/>
            <person name="Hibbett D.S."/>
            <person name="Grigoriev I.V."/>
        </authorList>
    </citation>
    <scope>NUCLEOTIDE SEQUENCE [LARGE SCALE GENOMIC DNA]</scope>
    <source>
        <strain evidence="4">MUCL 33604</strain>
    </source>
</reference>
<sequence length="306" mass="33550">MAPLAQISYATHAATPTLNVLTTLQSHIARQGYTRTDSIASLTLFVIALLILTGLAIAGLHSYCSSPSSSIPQSSSSSLSEPSSPIKNYKPEPSFRKVISPVFPALNRMPDTSSPTPATLALTAVLLGPAGLGMTGLEAVMIEQAGRKVRSEDERRKVDDEDVEMKRDKVDVEKMVDLIFELMDAWCRRHSKSDFSTSSFGLDPCKYLVPQSSHVTESFNQEKFSRQSHLHVLTRGLTHPSWTGVSPTMKFRLYKSLSMAVVGWIVLEVDLLQSPAKHDSNDIDETQHSPISNSSHVQLTLSSAQR</sequence>
<keyword evidence="2" id="KW-1133">Transmembrane helix</keyword>
<keyword evidence="2" id="KW-0812">Transmembrane</keyword>
<evidence type="ECO:0000256" key="1">
    <source>
        <dbReference type="SAM" id="MobiDB-lite"/>
    </source>
</evidence>
<dbReference type="EMBL" id="KL197709">
    <property type="protein sequence ID" value="KDQ65109.1"/>
    <property type="molecule type" value="Genomic_DNA"/>
</dbReference>
<feature type="compositionally biased region" description="Polar residues" evidence="1">
    <location>
        <begin position="288"/>
        <end position="306"/>
    </location>
</feature>
<dbReference type="InParanoid" id="A0A067QDT6"/>
<feature type="transmembrane region" description="Helical" evidence="2">
    <location>
        <begin position="39"/>
        <end position="63"/>
    </location>
</feature>
<evidence type="ECO:0000313" key="4">
    <source>
        <dbReference type="Proteomes" id="UP000027265"/>
    </source>
</evidence>
<feature type="region of interest" description="Disordered" evidence="1">
    <location>
        <begin position="70"/>
        <end position="92"/>
    </location>
</feature>
<gene>
    <name evidence="3" type="ORF">JAAARDRAFT_43882</name>
</gene>
<accession>A0A067QDT6</accession>
<organism evidence="3 4">
    <name type="scientific">Jaapia argillacea MUCL 33604</name>
    <dbReference type="NCBI Taxonomy" id="933084"/>
    <lineage>
        <taxon>Eukaryota</taxon>
        <taxon>Fungi</taxon>
        <taxon>Dikarya</taxon>
        <taxon>Basidiomycota</taxon>
        <taxon>Agaricomycotina</taxon>
        <taxon>Agaricomycetes</taxon>
        <taxon>Agaricomycetidae</taxon>
        <taxon>Jaapiales</taxon>
        <taxon>Jaapiaceae</taxon>
        <taxon>Jaapia</taxon>
    </lineage>
</organism>
<feature type="region of interest" description="Disordered" evidence="1">
    <location>
        <begin position="278"/>
        <end position="306"/>
    </location>
</feature>